<protein>
    <submittedName>
        <fullName evidence="9">Sigma-54-dependent Fis family transcriptional regulator</fullName>
    </submittedName>
</protein>
<dbReference type="CDD" id="cd00009">
    <property type="entry name" value="AAA"/>
    <property type="match status" value="1"/>
</dbReference>
<dbReference type="InterPro" id="IPR027417">
    <property type="entry name" value="P-loop_NTPase"/>
</dbReference>
<dbReference type="SUPFAM" id="SSF52172">
    <property type="entry name" value="CheY-like"/>
    <property type="match status" value="1"/>
</dbReference>
<dbReference type="InterPro" id="IPR011006">
    <property type="entry name" value="CheY-like_superfamily"/>
</dbReference>
<proteinExistence type="predicted"/>
<accession>A0ABM7W8D4</accession>
<keyword evidence="6" id="KW-0597">Phosphoprotein</keyword>
<dbReference type="PROSITE" id="PS50045">
    <property type="entry name" value="SIGMA54_INTERACT_4"/>
    <property type="match status" value="1"/>
</dbReference>
<dbReference type="Gene3D" id="1.10.8.60">
    <property type="match status" value="1"/>
</dbReference>
<dbReference type="CDD" id="cd17549">
    <property type="entry name" value="REC_DctD-like"/>
    <property type="match status" value="1"/>
</dbReference>
<dbReference type="InterPro" id="IPR002197">
    <property type="entry name" value="HTH_Fis"/>
</dbReference>
<evidence type="ECO:0000259" key="7">
    <source>
        <dbReference type="PROSITE" id="PS50045"/>
    </source>
</evidence>
<evidence type="ECO:0000256" key="2">
    <source>
        <dbReference type="ARBA" id="ARBA00022840"/>
    </source>
</evidence>
<dbReference type="Pfam" id="PF00158">
    <property type="entry name" value="Sigma54_activat"/>
    <property type="match status" value="1"/>
</dbReference>
<evidence type="ECO:0000313" key="10">
    <source>
        <dbReference type="Proteomes" id="UP000830055"/>
    </source>
</evidence>
<evidence type="ECO:0000313" key="9">
    <source>
        <dbReference type="EMBL" id="BDD87189.1"/>
    </source>
</evidence>
<evidence type="ECO:0000256" key="6">
    <source>
        <dbReference type="PROSITE-ProRule" id="PRU00169"/>
    </source>
</evidence>
<evidence type="ECO:0000256" key="3">
    <source>
        <dbReference type="ARBA" id="ARBA00023015"/>
    </source>
</evidence>
<feature type="domain" description="Sigma-54 factor interaction" evidence="7">
    <location>
        <begin position="146"/>
        <end position="375"/>
    </location>
</feature>
<dbReference type="SMART" id="SM00448">
    <property type="entry name" value="REC"/>
    <property type="match status" value="1"/>
</dbReference>
<dbReference type="InterPro" id="IPR025662">
    <property type="entry name" value="Sigma_54_int_dom_ATP-bd_1"/>
</dbReference>
<dbReference type="Pfam" id="PF25601">
    <property type="entry name" value="AAA_lid_14"/>
    <property type="match status" value="1"/>
</dbReference>
<dbReference type="PROSITE" id="PS00688">
    <property type="entry name" value="SIGMA54_INTERACT_3"/>
    <property type="match status" value="1"/>
</dbReference>
<keyword evidence="10" id="KW-1185">Reference proteome</keyword>
<sequence>MKPLHKVIFIDDEKHIRLANTQTLELADLQVHSYETAEDALPLVDYDWPGVIVCDIRLPGMDGLQFMATVRTIDPDLPVILITGHGDISTAVKAMRDGAYDFIEKPYSSERMVKTVQRALEKRGLTLENRVLRRELEAHSAPGPRIIGKTPEMEALRATIAQIADTGADVLILGETGTGKELVARSLHEQSRRRSKNFVALNCGAVSDSLIESELFGHEAGAFTDAREQRVGKFEYANGGTLFLDEIESMPLRVQVHLLRTLQERTVERLGSNRSILLDLRVVAAAKSDLKLLARQEKFREDLYYRLSVVRLRLPPLRDRREDIPLLFRHFVLVAAHRYQQEAPLPDNSQINALMAYSWPGNVRELRNVAERYVLLGAQHGWQVERLMSGGPIQGDARSLAQQVERFERSLIEQALSASNGSIKKTMDILSIPRKTLSDKMRKYGLDKSDFKD</sequence>
<dbReference type="Proteomes" id="UP000830055">
    <property type="component" value="Chromosome"/>
</dbReference>
<dbReference type="InterPro" id="IPR058031">
    <property type="entry name" value="AAA_lid_NorR"/>
</dbReference>
<evidence type="ECO:0000256" key="4">
    <source>
        <dbReference type="ARBA" id="ARBA00023125"/>
    </source>
</evidence>
<dbReference type="SUPFAM" id="SSF52540">
    <property type="entry name" value="P-loop containing nucleoside triphosphate hydrolases"/>
    <property type="match status" value="1"/>
</dbReference>
<dbReference type="SMART" id="SM00382">
    <property type="entry name" value="AAA"/>
    <property type="match status" value="1"/>
</dbReference>
<name>A0ABM7W8D4_9BACT</name>
<dbReference type="PROSITE" id="PS50110">
    <property type="entry name" value="RESPONSE_REGULATORY"/>
    <property type="match status" value="1"/>
</dbReference>
<dbReference type="PROSITE" id="PS00676">
    <property type="entry name" value="SIGMA54_INTERACT_2"/>
    <property type="match status" value="1"/>
</dbReference>
<keyword evidence="4" id="KW-0238">DNA-binding</keyword>
<dbReference type="InterPro" id="IPR003593">
    <property type="entry name" value="AAA+_ATPase"/>
</dbReference>
<dbReference type="InterPro" id="IPR025943">
    <property type="entry name" value="Sigma_54_int_dom_ATP-bd_2"/>
</dbReference>
<dbReference type="SUPFAM" id="SSF46689">
    <property type="entry name" value="Homeodomain-like"/>
    <property type="match status" value="1"/>
</dbReference>
<dbReference type="Gene3D" id="3.40.50.300">
    <property type="entry name" value="P-loop containing nucleotide triphosphate hydrolases"/>
    <property type="match status" value="1"/>
</dbReference>
<dbReference type="InterPro" id="IPR009057">
    <property type="entry name" value="Homeodomain-like_sf"/>
</dbReference>
<dbReference type="InterPro" id="IPR001789">
    <property type="entry name" value="Sig_transdc_resp-reg_receiver"/>
</dbReference>
<dbReference type="InterPro" id="IPR002078">
    <property type="entry name" value="Sigma_54_int"/>
</dbReference>
<feature type="domain" description="Response regulatory" evidence="8">
    <location>
        <begin position="6"/>
        <end position="120"/>
    </location>
</feature>
<keyword evidence="1" id="KW-0547">Nucleotide-binding</keyword>
<gene>
    <name evidence="9" type="ORF">DPPLL_15540</name>
</gene>
<keyword evidence="3" id="KW-0805">Transcription regulation</keyword>
<dbReference type="PROSITE" id="PS00675">
    <property type="entry name" value="SIGMA54_INTERACT_1"/>
    <property type="match status" value="1"/>
</dbReference>
<dbReference type="PANTHER" id="PTHR32071:SF57">
    <property type="entry name" value="C4-DICARBOXYLATE TRANSPORT TRANSCRIPTIONAL REGULATORY PROTEIN DCTD"/>
    <property type="match status" value="1"/>
</dbReference>
<dbReference type="Gene3D" id="1.10.10.60">
    <property type="entry name" value="Homeodomain-like"/>
    <property type="match status" value="1"/>
</dbReference>
<dbReference type="Pfam" id="PF02954">
    <property type="entry name" value="HTH_8"/>
    <property type="match status" value="1"/>
</dbReference>
<feature type="modified residue" description="4-aspartylphosphate" evidence="6">
    <location>
        <position position="55"/>
    </location>
</feature>
<dbReference type="EMBL" id="AP025516">
    <property type="protein sequence ID" value="BDD87189.1"/>
    <property type="molecule type" value="Genomic_DNA"/>
</dbReference>
<dbReference type="InterPro" id="IPR025944">
    <property type="entry name" value="Sigma_54_int_dom_CS"/>
</dbReference>
<keyword evidence="5" id="KW-0804">Transcription</keyword>
<evidence type="ECO:0000256" key="1">
    <source>
        <dbReference type="ARBA" id="ARBA00022741"/>
    </source>
</evidence>
<keyword evidence="2" id="KW-0067">ATP-binding</keyword>
<dbReference type="PANTHER" id="PTHR32071">
    <property type="entry name" value="TRANSCRIPTIONAL REGULATORY PROTEIN"/>
    <property type="match status" value="1"/>
</dbReference>
<reference evidence="9 10" key="1">
    <citation type="submission" date="2022-01" db="EMBL/GenBank/DDBJ databases">
        <title>Desulfofustis limnae sp. nov., a novel mesophilic sulfate-reducing bacterium isolated from marsh soil.</title>
        <authorList>
            <person name="Watanabe M."/>
            <person name="Takahashi A."/>
            <person name="Kojima H."/>
            <person name="Fukui M."/>
        </authorList>
    </citation>
    <scope>NUCLEOTIDE SEQUENCE [LARGE SCALE GENOMIC DNA]</scope>
    <source>
        <strain evidence="9 10">PPLL</strain>
    </source>
</reference>
<evidence type="ECO:0000256" key="5">
    <source>
        <dbReference type="ARBA" id="ARBA00023163"/>
    </source>
</evidence>
<evidence type="ECO:0000259" key="8">
    <source>
        <dbReference type="PROSITE" id="PS50110"/>
    </source>
</evidence>
<dbReference type="Gene3D" id="3.40.50.2300">
    <property type="match status" value="1"/>
</dbReference>
<dbReference type="Pfam" id="PF00072">
    <property type="entry name" value="Response_reg"/>
    <property type="match status" value="1"/>
</dbReference>
<dbReference type="RefSeq" id="WP_284154225.1">
    <property type="nucleotide sequence ID" value="NZ_AP025516.1"/>
</dbReference>
<organism evidence="9 10">
    <name type="scientific">Desulfofustis limnaeus</name>
    <dbReference type="NCBI Taxonomy" id="2740163"/>
    <lineage>
        <taxon>Bacteria</taxon>
        <taxon>Pseudomonadati</taxon>
        <taxon>Thermodesulfobacteriota</taxon>
        <taxon>Desulfobulbia</taxon>
        <taxon>Desulfobulbales</taxon>
        <taxon>Desulfocapsaceae</taxon>
        <taxon>Desulfofustis</taxon>
    </lineage>
</organism>